<dbReference type="PANTHER" id="PTHR43289">
    <property type="entry name" value="MITOGEN-ACTIVATED PROTEIN KINASE KINASE KINASE 20-RELATED"/>
    <property type="match status" value="1"/>
</dbReference>
<accession>A0A9D7XWT7</accession>
<keyword evidence="2" id="KW-0723">Serine/threonine-protein kinase</keyword>
<evidence type="ECO:0000256" key="4">
    <source>
        <dbReference type="ARBA" id="ARBA00022741"/>
    </source>
</evidence>
<dbReference type="CDD" id="cd14014">
    <property type="entry name" value="STKc_PknB_like"/>
    <property type="match status" value="1"/>
</dbReference>
<dbReference type="GO" id="GO:0005524">
    <property type="term" value="F:ATP binding"/>
    <property type="evidence" value="ECO:0007669"/>
    <property type="project" value="UniProtKB-KW"/>
</dbReference>
<reference evidence="9" key="1">
    <citation type="submission" date="2020-10" db="EMBL/GenBank/DDBJ databases">
        <title>Connecting structure to function with the recovery of over 1000 high-quality activated sludge metagenome-assembled genomes encoding full-length rRNA genes using long-read sequencing.</title>
        <authorList>
            <person name="Singleton C.M."/>
            <person name="Petriglieri F."/>
            <person name="Kristensen J.M."/>
            <person name="Kirkegaard R.H."/>
            <person name="Michaelsen T.Y."/>
            <person name="Andersen M.H."/>
            <person name="Karst S.M."/>
            <person name="Dueholm M.S."/>
            <person name="Nielsen P.H."/>
            <person name="Albertsen M."/>
        </authorList>
    </citation>
    <scope>NUCLEOTIDE SEQUENCE</scope>
    <source>
        <strain evidence="9">Ribe_18-Q3-R11-54_MAXAC.001</strain>
    </source>
</reference>
<comment type="caution">
    <text evidence="9">The sequence shown here is derived from an EMBL/GenBank/DDBJ whole genome shotgun (WGS) entry which is preliminary data.</text>
</comment>
<feature type="compositionally biased region" description="Low complexity" evidence="7">
    <location>
        <begin position="321"/>
        <end position="337"/>
    </location>
</feature>
<dbReference type="InterPro" id="IPR008271">
    <property type="entry name" value="Ser/Thr_kinase_AS"/>
</dbReference>
<keyword evidence="4" id="KW-0547">Nucleotide-binding</keyword>
<dbReference type="InterPro" id="IPR000719">
    <property type="entry name" value="Prot_kinase_dom"/>
</dbReference>
<organism evidence="9 10">
    <name type="scientific">Candidatus Phosphoribacter hodrii</name>
    <dbReference type="NCBI Taxonomy" id="2953743"/>
    <lineage>
        <taxon>Bacteria</taxon>
        <taxon>Bacillati</taxon>
        <taxon>Actinomycetota</taxon>
        <taxon>Actinomycetes</taxon>
        <taxon>Micrococcales</taxon>
        <taxon>Dermatophilaceae</taxon>
        <taxon>Candidatus Phosphoribacter</taxon>
    </lineage>
</organism>
<feature type="region of interest" description="Disordered" evidence="7">
    <location>
        <begin position="441"/>
        <end position="463"/>
    </location>
</feature>
<keyword evidence="6" id="KW-0067">ATP-binding</keyword>
<dbReference type="EC" id="2.7.11.1" evidence="1"/>
<sequence length="549" mass="58002">MTARRLSTPPDIPGYRYRELLGTGGFADVFLYEQVGLGGRKVGVKVLLEGLRADAQQAFEREASVMAKFSNHPNIVSIFDAGMAPDGRAFLVMEYCPPPHLGAMVRSRPFPVAKALDVIIQIAGAAETAHAAGILHRDIKPANILFTEFQRPALTDFGIAASTSGGHDGRAVGVSVPWAPPEQLSADRPMLPSGDVWSLAATLSTVLTGRSPFYIQGAANDNMSMGQRIVSGQLPPLRRDDVPESLENVIRVAMNKRPDQRYPTALEFARALQQIQLQLRYPMTVADVRTEQSEYRPDDDEDAGGTRFEGFVDIDPDSRPSRSLSTSPTGPTASGSSRELTGVTLPALDPDRLPVDLPAVVQHGRGSVTPSGPADFTGPGIPEVDASPPGGAAMDGLGQHPLPDPAEPSRRVGARKVAGGLLAALALTAVTVGGYVLLQSRTPSTTQTGPSNSTVAPKDAVGNPVPKVTQLSAKAESGQVVISWSNPSPSPGDGYLYRVVDPAKPRDFTLTSDPQVVIPGEPGRTCVEVVLRRASGRSSDPVAECAVTP</sequence>
<evidence type="ECO:0000256" key="1">
    <source>
        <dbReference type="ARBA" id="ARBA00012513"/>
    </source>
</evidence>
<dbReference type="SUPFAM" id="SSF56112">
    <property type="entry name" value="Protein kinase-like (PK-like)"/>
    <property type="match status" value="1"/>
</dbReference>
<dbReference type="EMBL" id="JADKGK010000009">
    <property type="protein sequence ID" value="MBL0003165.1"/>
    <property type="molecule type" value="Genomic_DNA"/>
</dbReference>
<protein>
    <recommendedName>
        <fullName evidence="1">non-specific serine/threonine protein kinase</fullName>
        <ecNumber evidence="1">2.7.11.1</ecNumber>
    </recommendedName>
</protein>
<evidence type="ECO:0000313" key="10">
    <source>
        <dbReference type="Proteomes" id="UP000886632"/>
    </source>
</evidence>
<dbReference type="Pfam" id="PF00069">
    <property type="entry name" value="Pkinase"/>
    <property type="match status" value="1"/>
</dbReference>
<evidence type="ECO:0000256" key="5">
    <source>
        <dbReference type="ARBA" id="ARBA00022777"/>
    </source>
</evidence>
<evidence type="ECO:0000256" key="2">
    <source>
        <dbReference type="ARBA" id="ARBA00022527"/>
    </source>
</evidence>
<gene>
    <name evidence="9" type="ORF">IPP00_03970</name>
</gene>
<feature type="domain" description="Protein kinase" evidence="8">
    <location>
        <begin position="15"/>
        <end position="277"/>
    </location>
</feature>
<name>A0A9D7XWT7_9MICO</name>
<feature type="region of interest" description="Disordered" evidence="7">
    <location>
        <begin position="290"/>
        <end position="340"/>
    </location>
</feature>
<keyword evidence="5 9" id="KW-0418">Kinase</keyword>
<dbReference type="PROSITE" id="PS00108">
    <property type="entry name" value="PROTEIN_KINASE_ST"/>
    <property type="match status" value="1"/>
</dbReference>
<dbReference type="PROSITE" id="PS50011">
    <property type="entry name" value="PROTEIN_KINASE_DOM"/>
    <property type="match status" value="1"/>
</dbReference>
<feature type="region of interest" description="Disordered" evidence="7">
    <location>
        <begin position="365"/>
        <end position="410"/>
    </location>
</feature>
<feature type="compositionally biased region" description="Polar residues" evidence="7">
    <location>
        <begin position="441"/>
        <end position="455"/>
    </location>
</feature>
<dbReference type="SMART" id="SM00220">
    <property type="entry name" value="S_TKc"/>
    <property type="match status" value="1"/>
</dbReference>
<dbReference type="PANTHER" id="PTHR43289:SF6">
    <property type="entry name" value="SERINE_THREONINE-PROTEIN KINASE NEKL-3"/>
    <property type="match status" value="1"/>
</dbReference>
<dbReference type="Gene3D" id="1.10.510.10">
    <property type="entry name" value="Transferase(Phosphotransferase) domain 1"/>
    <property type="match status" value="1"/>
</dbReference>
<keyword evidence="3" id="KW-0808">Transferase</keyword>
<evidence type="ECO:0000259" key="8">
    <source>
        <dbReference type="PROSITE" id="PS50011"/>
    </source>
</evidence>
<dbReference type="Proteomes" id="UP000886632">
    <property type="component" value="Unassembled WGS sequence"/>
</dbReference>
<proteinExistence type="predicted"/>
<dbReference type="InterPro" id="IPR011009">
    <property type="entry name" value="Kinase-like_dom_sf"/>
</dbReference>
<dbReference type="GO" id="GO:0004674">
    <property type="term" value="F:protein serine/threonine kinase activity"/>
    <property type="evidence" value="ECO:0007669"/>
    <property type="project" value="UniProtKB-KW"/>
</dbReference>
<dbReference type="Gene3D" id="3.30.200.20">
    <property type="entry name" value="Phosphorylase Kinase, domain 1"/>
    <property type="match status" value="1"/>
</dbReference>
<evidence type="ECO:0000256" key="3">
    <source>
        <dbReference type="ARBA" id="ARBA00022679"/>
    </source>
</evidence>
<evidence type="ECO:0000256" key="7">
    <source>
        <dbReference type="SAM" id="MobiDB-lite"/>
    </source>
</evidence>
<dbReference type="AlphaFoldDB" id="A0A9D7XWT7"/>
<evidence type="ECO:0000313" key="9">
    <source>
        <dbReference type="EMBL" id="MBL0003165.1"/>
    </source>
</evidence>
<evidence type="ECO:0000256" key="6">
    <source>
        <dbReference type="ARBA" id="ARBA00022840"/>
    </source>
</evidence>